<feature type="compositionally biased region" description="Polar residues" evidence="13">
    <location>
        <begin position="827"/>
        <end position="837"/>
    </location>
</feature>
<dbReference type="FunFam" id="2.60.40.60:FF:000129">
    <property type="entry name" value="protocadherin alpha-C2 isoform X1"/>
    <property type="match status" value="1"/>
</dbReference>
<evidence type="ECO:0000259" key="15">
    <source>
        <dbReference type="PROSITE" id="PS50268"/>
    </source>
</evidence>
<evidence type="ECO:0000256" key="6">
    <source>
        <dbReference type="ARBA" id="ARBA00022737"/>
    </source>
</evidence>
<keyword evidence="3" id="KW-1003">Cell membrane</keyword>
<protein>
    <submittedName>
        <fullName evidence="16">Protocadherin nu1</fullName>
    </submittedName>
</protein>
<evidence type="ECO:0000256" key="13">
    <source>
        <dbReference type="SAM" id="MobiDB-lite"/>
    </source>
</evidence>
<comment type="subcellular location">
    <subcellularLocation>
        <location evidence="2">Cell membrane</location>
        <topology evidence="2">Single-pass type I membrane protein</topology>
    </subcellularLocation>
</comment>
<dbReference type="FunFam" id="2.60.40.60:FF:000018">
    <property type="entry name" value="Protocadherin gamma c3"/>
    <property type="match status" value="1"/>
</dbReference>
<dbReference type="FunFam" id="2.60.40.60:FF:000002">
    <property type="entry name" value="Protocadherin alpha 2"/>
    <property type="match status" value="1"/>
</dbReference>
<evidence type="ECO:0000256" key="7">
    <source>
        <dbReference type="ARBA" id="ARBA00022837"/>
    </source>
</evidence>
<proteinExistence type="predicted"/>
<dbReference type="PROSITE" id="PS50268">
    <property type="entry name" value="CADHERIN_2"/>
    <property type="match status" value="6"/>
</dbReference>
<keyword evidence="8" id="KW-0130">Cell adhesion</keyword>
<evidence type="ECO:0000256" key="1">
    <source>
        <dbReference type="ARBA" id="ARBA00003436"/>
    </source>
</evidence>
<feature type="region of interest" description="Disordered" evidence="13">
    <location>
        <begin position="802"/>
        <end position="868"/>
    </location>
</feature>
<dbReference type="InterPro" id="IPR031904">
    <property type="entry name" value="Cadherin_CBD"/>
</dbReference>
<keyword evidence="5" id="KW-0732">Signal</keyword>
<dbReference type="GO" id="GO:0007156">
    <property type="term" value="P:homophilic cell adhesion via plasma membrane adhesion molecules"/>
    <property type="evidence" value="ECO:0007669"/>
    <property type="project" value="InterPro"/>
</dbReference>
<feature type="region of interest" description="Disordered" evidence="13">
    <location>
        <begin position="992"/>
        <end position="1020"/>
    </location>
</feature>
<evidence type="ECO:0000256" key="3">
    <source>
        <dbReference type="ARBA" id="ARBA00022475"/>
    </source>
</evidence>
<feature type="compositionally biased region" description="Basic and acidic residues" evidence="13">
    <location>
        <begin position="841"/>
        <end position="852"/>
    </location>
</feature>
<evidence type="ECO:0000256" key="12">
    <source>
        <dbReference type="PROSITE-ProRule" id="PRU00043"/>
    </source>
</evidence>
<dbReference type="Pfam" id="PF08266">
    <property type="entry name" value="Cadherin_2"/>
    <property type="match status" value="1"/>
</dbReference>
<feature type="domain" description="Cadherin" evidence="15">
    <location>
        <begin position="457"/>
        <end position="566"/>
    </location>
</feature>
<evidence type="ECO:0000256" key="8">
    <source>
        <dbReference type="ARBA" id="ARBA00022889"/>
    </source>
</evidence>
<dbReference type="PRINTS" id="PR00205">
    <property type="entry name" value="CADHERIN"/>
</dbReference>
<feature type="domain" description="Cadherin" evidence="15">
    <location>
        <begin position="581"/>
        <end position="686"/>
    </location>
</feature>
<dbReference type="CDD" id="cd11304">
    <property type="entry name" value="Cadherin_repeat"/>
    <property type="match status" value="6"/>
</dbReference>
<accession>B0YN85</accession>
<dbReference type="Pfam" id="PF16492">
    <property type="entry name" value="Cadherin_C_2"/>
    <property type="match status" value="1"/>
</dbReference>
<dbReference type="EMBL" id="EF693945">
    <property type="protein sequence ID" value="ABV59348.1"/>
    <property type="molecule type" value="Genomic_DNA"/>
</dbReference>
<organism evidence="16">
    <name type="scientific">Callorhinchus milii</name>
    <name type="common">Ghost shark</name>
    <dbReference type="NCBI Taxonomy" id="7868"/>
    <lineage>
        <taxon>Eukaryota</taxon>
        <taxon>Metazoa</taxon>
        <taxon>Chordata</taxon>
        <taxon>Craniata</taxon>
        <taxon>Vertebrata</taxon>
        <taxon>Chondrichthyes</taxon>
        <taxon>Holocephali</taxon>
        <taxon>Chimaeriformes</taxon>
        <taxon>Callorhinchidae</taxon>
        <taxon>Callorhinchus</taxon>
    </lineage>
</organism>
<reference evidence="16" key="1">
    <citation type="submission" date="2007-06" db="EMBL/GenBank/DDBJ databases">
        <authorList>
            <person name="Yu W.-P."/>
            <person name="Rajasegaran V."/>
            <person name="Yew K."/>
            <person name="Loh W.-L."/>
            <person name="Brenner S."/>
            <person name="Venkatesh B."/>
        </authorList>
    </citation>
    <scope>NUCLEOTIDE SEQUENCE</scope>
</reference>
<dbReference type="InterPro" id="IPR002126">
    <property type="entry name" value="Cadherin-like_dom"/>
</dbReference>
<feature type="region of interest" description="Disordered" evidence="13">
    <location>
        <begin position="930"/>
        <end position="961"/>
    </location>
</feature>
<evidence type="ECO:0000256" key="2">
    <source>
        <dbReference type="ARBA" id="ARBA00004251"/>
    </source>
</evidence>
<feature type="domain" description="Cadherin" evidence="15">
    <location>
        <begin position="27"/>
        <end position="133"/>
    </location>
</feature>
<dbReference type="SUPFAM" id="SSF49313">
    <property type="entry name" value="Cadherin-like"/>
    <property type="match status" value="6"/>
</dbReference>
<keyword evidence="11" id="KW-0325">Glycoprotein</keyword>
<dbReference type="InterPro" id="IPR050174">
    <property type="entry name" value="Protocadherin/Cadherin-CA"/>
</dbReference>
<dbReference type="Gene3D" id="2.60.40.60">
    <property type="entry name" value="Cadherins"/>
    <property type="match status" value="6"/>
</dbReference>
<sequence length="1020" mass="112765">MFTGRRRGTLARQVVCFIAVSCIGDLISGQIRYSIPEELKHGAFVGNIADDLGLDINKLSARRLRIVSGATKQYLEVNLGNGILFVNEKIDRELLCGEGVTCFLHLEVVIENPLELYRIEVEILDVNDNSPVFLRKELDLEIIESASPGTRFPLESAQDPDVGTNSVRTYRLSPNEHFILDVETRSDRSKFAELVLENRLDREQQRSHHLILTAIDGGIPVKSGTVLVSIVVLDANDNVPVFEQSVYKVSLLENTPKGTLVLKLSASDLDEGSNSEIVYSFSSHTPPSVHRLFSVDPNTGEIRVKGIVDYEEATVYEIYVQAKDKGGSYAIPVHCKVLVEIIDANDNAPEVILTSLSSPVQEDATPGTVIALISVTDQDSGKNGQINCRITQNLPFRLQTSFKNYYTLVTADLLDRERVSEYNITITATDLGIPSLSTQKSIALKVSDVNDNVPTFTKPSYTVYIMENNAPGAAVCSVSALDPDLNQNSYLSYSILDKSIQGLSSRTYVSINSDNGNIYALRSFDYEQLKGFQIEIQAQDAGFPPLSGKAHVNVIILDQNDNAPVILSPQPNNGSAALEMVPRSVDPGHLLTKVNAADADSGKNARLSYQLLQATDSTLFNVALYTGEVRTTRRFGDKEAPKQTLLILVKDNGQPPLSASVTIIFSIVDSITEPVPDDVSDLSPKAEHKSDLTFYLIIILGSISFIFLLAIIIVAATKCHQCRNNVHDYSCPLGHCRCLQRVNSTDILKTSKLNLQVTTNSKVPPEFLEVGGSGRLPCTYYYKVCLTPESAKSDFTFLKPFSPAAPGDKNRNNTDPRETSWEKQATKPLNNCLSPTKINHKAVESRKVESDRPPSNQVKQPNADWRHSQAHRVEVNSSQYLEEEVVQRDVRRDVQREAQREVQRDAQRDPQREVQCEVQHNVQRDVPRAAEKDPGVPRRVVPAKPTAVPEGIESSPVRVPGEQSWTPRLAVKFPPHHQATDYLHNVYIPGTTATLSGKSTSEREGKKSFITFGKKKKSGK</sequence>
<name>B0YN85_CALMI</name>
<keyword evidence="9 14" id="KW-1133">Transmembrane helix</keyword>
<evidence type="ECO:0000256" key="14">
    <source>
        <dbReference type="SAM" id="Phobius"/>
    </source>
</evidence>
<comment type="function">
    <text evidence="1">Potential calcium-dependent cell-adhesion protein. May be involved in the establishment and maintenance of specific neuronal connections in the brain.</text>
</comment>
<feature type="domain" description="Cadherin" evidence="15">
    <location>
        <begin position="352"/>
        <end position="456"/>
    </location>
</feature>
<evidence type="ECO:0000313" key="16">
    <source>
        <dbReference type="EMBL" id="ABV59348.1"/>
    </source>
</evidence>
<dbReference type="AlphaFoldDB" id="B0YN85"/>
<dbReference type="PROSITE" id="PS00232">
    <property type="entry name" value="CADHERIN_1"/>
    <property type="match status" value="3"/>
</dbReference>
<evidence type="ECO:0000256" key="11">
    <source>
        <dbReference type="ARBA" id="ARBA00023180"/>
    </source>
</evidence>
<dbReference type="PANTHER" id="PTHR24028:SF307">
    <property type="entry name" value="PROTOCADHERIN BETA-15-LIKE ISOFORM X1"/>
    <property type="match status" value="1"/>
</dbReference>
<feature type="domain" description="Cadherin" evidence="15">
    <location>
        <begin position="134"/>
        <end position="242"/>
    </location>
</feature>
<keyword evidence="7 12" id="KW-0106">Calcium</keyword>
<keyword evidence="10 14" id="KW-0472">Membrane</keyword>
<dbReference type="FunFam" id="2.60.40.60:FF:000006">
    <property type="entry name" value="Protocadherin alpha 2"/>
    <property type="match status" value="1"/>
</dbReference>
<evidence type="ECO:0000256" key="9">
    <source>
        <dbReference type="ARBA" id="ARBA00022989"/>
    </source>
</evidence>
<dbReference type="PANTHER" id="PTHR24028">
    <property type="entry name" value="CADHERIN-87A"/>
    <property type="match status" value="1"/>
</dbReference>
<dbReference type="Pfam" id="PF00028">
    <property type="entry name" value="Cadherin"/>
    <property type="match status" value="5"/>
</dbReference>
<dbReference type="FunFam" id="2.60.40.60:FF:000004">
    <property type="entry name" value="Protocadherin 1 gamma 2"/>
    <property type="match status" value="1"/>
</dbReference>
<dbReference type="FunFam" id="2.60.40.60:FF:000001">
    <property type="entry name" value="Protocadherin alpha 2"/>
    <property type="match status" value="1"/>
</dbReference>
<feature type="region of interest" description="Disordered" evidence="13">
    <location>
        <begin position="889"/>
        <end position="914"/>
    </location>
</feature>
<keyword evidence="6" id="KW-0677">Repeat</keyword>
<dbReference type="InterPro" id="IPR032455">
    <property type="entry name" value="Cadherin_C"/>
</dbReference>
<evidence type="ECO:0000256" key="10">
    <source>
        <dbReference type="ARBA" id="ARBA00023136"/>
    </source>
</evidence>
<dbReference type="InterPro" id="IPR015919">
    <property type="entry name" value="Cadherin-like_sf"/>
</dbReference>
<dbReference type="Pfam" id="PF15974">
    <property type="entry name" value="Cadherin_tail"/>
    <property type="match status" value="1"/>
</dbReference>
<feature type="domain" description="Cadherin" evidence="15">
    <location>
        <begin position="243"/>
        <end position="351"/>
    </location>
</feature>
<dbReference type="SMART" id="SM00112">
    <property type="entry name" value="CA"/>
    <property type="match status" value="6"/>
</dbReference>
<dbReference type="InterPro" id="IPR020894">
    <property type="entry name" value="Cadherin_CS"/>
</dbReference>
<evidence type="ECO:0000256" key="4">
    <source>
        <dbReference type="ARBA" id="ARBA00022692"/>
    </source>
</evidence>
<feature type="compositionally biased region" description="Basic and acidic residues" evidence="13">
    <location>
        <begin position="808"/>
        <end position="825"/>
    </location>
</feature>
<dbReference type="GO" id="GO:0005886">
    <property type="term" value="C:plasma membrane"/>
    <property type="evidence" value="ECO:0007669"/>
    <property type="project" value="UniProtKB-SubCell"/>
</dbReference>
<dbReference type="GO" id="GO:0005509">
    <property type="term" value="F:calcium ion binding"/>
    <property type="evidence" value="ECO:0007669"/>
    <property type="project" value="UniProtKB-UniRule"/>
</dbReference>
<reference evidence="16" key="2">
    <citation type="journal article" date="2008" name="Proc. Natl. Acad. Sci. U.S.A.">
        <title>Elephant shark sequence reveals unique insights into the evolutionary history of vertebrate genes: A comparative analysis of the protocadherin cluster.</title>
        <authorList>
            <person name="Yu W.P."/>
            <person name="Rajasegaran V."/>
            <person name="Yew K."/>
            <person name="Loh W.L."/>
            <person name="Tay B.H."/>
            <person name="Amemiya C.T."/>
            <person name="Brenner S."/>
            <person name="Venkatesh B."/>
        </authorList>
    </citation>
    <scope>NUCLEOTIDE SEQUENCE</scope>
</reference>
<evidence type="ECO:0000256" key="5">
    <source>
        <dbReference type="ARBA" id="ARBA00022729"/>
    </source>
</evidence>
<keyword evidence="4 14" id="KW-0812">Transmembrane</keyword>
<feature type="transmembrane region" description="Helical" evidence="14">
    <location>
        <begin position="692"/>
        <end position="716"/>
    </location>
</feature>
<dbReference type="InterPro" id="IPR013164">
    <property type="entry name" value="Cadherin_N"/>
</dbReference>